<dbReference type="RefSeq" id="WP_127683419.1">
    <property type="nucleotide sequence ID" value="NZ_SACM01000003.1"/>
</dbReference>
<dbReference type="OrthoDB" id="4103969at2"/>
<evidence type="ECO:0000313" key="2">
    <source>
        <dbReference type="Proteomes" id="UP000288587"/>
    </source>
</evidence>
<dbReference type="InterPro" id="IPR037883">
    <property type="entry name" value="Knr4/Smi1-like_sf"/>
</dbReference>
<evidence type="ECO:0000313" key="1">
    <source>
        <dbReference type="EMBL" id="RVT85017.1"/>
    </source>
</evidence>
<sequence>MFAIEMEGKVFRSQEGDEYGVIRAFQGSRPEGLQGEVLAEDGCGNFFVVLRSGGVAFWDHDTNAATLLAESLAAFSAGLSEPEPVVLQPGQVQSVWVDPEFAKTFGLREGQS</sequence>
<name>A0A3S2VEL3_9BURK</name>
<gene>
    <name evidence="1" type="ORF">EOD73_12940</name>
</gene>
<dbReference type="SUPFAM" id="SSF160631">
    <property type="entry name" value="SMI1/KNR4-like"/>
    <property type="match status" value="1"/>
</dbReference>
<dbReference type="EMBL" id="SACM01000003">
    <property type="protein sequence ID" value="RVT85017.1"/>
    <property type="molecule type" value="Genomic_DNA"/>
</dbReference>
<organism evidence="1 2">
    <name type="scientific">Inhella crocodyli</name>
    <dbReference type="NCBI Taxonomy" id="2499851"/>
    <lineage>
        <taxon>Bacteria</taxon>
        <taxon>Pseudomonadati</taxon>
        <taxon>Pseudomonadota</taxon>
        <taxon>Betaproteobacteria</taxon>
        <taxon>Burkholderiales</taxon>
        <taxon>Sphaerotilaceae</taxon>
        <taxon>Inhella</taxon>
    </lineage>
</organism>
<dbReference type="AlphaFoldDB" id="A0A3S2VEL3"/>
<protein>
    <submittedName>
        <fullName evidence="1">SMI1/KNR4 family protein</fullName>
    </submittedName>
</protein>
<accession>A0A3S2VEL3</accession>
<dbReference type="Proteomes" id="UP000288587">
    <property type="component" value="Unassembled WGS sequence"/>
</dbReference>
<comment type="caution">
    <text evidence="1">The sequence shown here is derived from an EMBL/GenBank/DDBJ whole genome shotgun (WGS) entry which is preliminary data.</text>
</comment>
<reference evidence="1 2" key="1">
    <citation type="submission" date="2019-01" db="EMBL/GenBank/DDBJ databases">
        <authorList>
            <person name="Chen W.-M."/>
        </authorList>
    </citation>
    <scope>NUCLEOTIDE SEQUENCE [LARGE SCALE GENOMIC DNA]</scope>
    <source>
        <strain evidence="1 2">CCP-18</strain>
    </source>
</reference>
<keyword evidence="2" id="KW-1185">Reference proteome</keyword>
<proteinExistence type="predicted"/>